<keyword evidence="1" id="KW-0812">Transmembrane</keyword>
<gene>
    <name evidence="2" type="primary">yraQ_1</name>
    <name evidence="2" type="ORF">NCTC8622_00292</name>
</gene>
<feature type="transmembrane region" description="Helical" evidence="1">
    <location>
        <begin position="72"/>
        <end position="93"/>
    </location>
</feature>
<accession>A0A376TWI8</accession>
<dbReference type="PANTHER" id="PTHR43299:SF1">
    <property type="entry name" value="UPF0718 PROTEIN YRAQ"/>
    <property type="match status" value="1"/>
</dbReference>
<evidence type="ECO:0000313" key="3">
    <source>
        <dbReference type="Proteomes" id="UP000254079"/>
    </source>
</evidence>
<dbReference type="PANTHER" id="PTHR43299">
    <property type="entry name" value="UPF0718 PROTEIN YRAQ"/>
    <property type="match status" value="1"/>
</dbReference>
<keyword evidence="1" id="KW-1133">Transmembrane helix</keyword>
<evidence type="ECO:0000256" key="1">
    <source>
        <dbReference type="SAM" id="Phobius"/>
    </source>
</evidence>
<proteinExistence type="predicted"/>
<sequence>MPMVLSITADVGDGDGGSRMLVCHSHGSRNSDCTNDMLAGMGTAPALALVDDAPGGELPSLIMLRKAFPAKALWLTGAMVAVSGVIVGGLALLF</sequence>
<organism evidence="2 3">
    <name type="scientific">Escherichia coli</name>
    <dbReference type="NCBI Taxonomy" id="562"/>
    <lineage>
        <taxon>Bacteria</taxon>
        <taxon>Pseudomonadati</taxon>
        <taxon>Pseudomonadota</taxon>
        <taxon>Gammaproteobacteria</taxon>
        <taxon>Enterobacterales</taxon>
        <taxon>Enterobacteriaceae</taxon>
        <taxon>Escherichia</taxon>
    </lineage>
</organism>
<dbReference type="GO" id="GO:0005886">
    <property type="term" value="C:plasma membrane"/>
    <property type="evidence" value="ECO:0007669"/>
    <property type="project" value="TreeGrafter"/>
</dbReference>
<keyword evidence="1" id="KW-0472">Membrane</keyword>
<name>A0A376TWI8_ECOLX</name>
<dbReference type="Proteomes" id="UP000254079">
    <property type="component" value="Unassembled WGS sequence"/>
</dbReference>
<dbReference type="AlphaFoldDB" id="A0A376TWI8"/>
<evidence type="ECO:0000313" key="2">
    <source>
        <dbReference type="EMBL" id="STI81365.1"/>
    </source>
</evidence>
<reference evidence="2 3" key="1">
    <citation type="submission" date="2018-06" db="EMBL/GenBank/DDBJ databases">
        <authorList>
            <consortium name="Pathogen Informatics"/>
            <person name="Doyle S."/>
        </authorList>
    </citation>
    <scope>NUCLEOTIDE SEQUENCE [LARGE SCALE GENOMIC DNA]</scope>
    <source>
        <strain evidence="2 3">NCTC8622</strain>
    </source>
</reference>
<dbReference type="EMBL" id="UGCP01000002">
    <property type="protein sequence ID" value="STI81365.1"/>
    <property type="molecule type" value="Genomic_DNA"/>
</dbReference>
<protein>
    <submittedName>
        <fullName evidence="2">Permease</fullName>
    </submittedName>
</protein>